<dbReference type="GO" id="GO:0045259">
    <property type="term" value="C:proton-transporting ATP synthase complex"/>
    <property type="evidence" value="ECO:0007669"/>
    <property type="project" value="UniProtKB-KW"/>
</dbReference>
<dbReference type="PROSITE" id="PS00626">
    <property type="entry name" value="RCC1_2"/>
    <property type="match status" value="1"/>
</dbReference>
<dbReference type="Gene3D" id="2.60.15.10">
    <property type="entry name" value="F0F1 ATP synthase delta/epsilon subunit, N-terminal"/>
    <property type="match status" value="1"/>
</dbReference>
<dbReference type="HAMAP" id="MF_00530">
    <property type="entry name" value="ATP_synth_epsil_bac"/>
    <property type="match status" value="1"/>
</dbReference>
<evidence type="ECO:0000256" key="13">
    <source>
        <dbReference type="ARBA" id="ARBA00030215"/>
    </source>
</evidence>
<dbReference type="FunFam" id="2.60.15.10:FF:000001">
    <property type="entry name" value="ATP synthase epsilon chain"/>
    <property type="match status" value="1"/>
</dbReference>
<dbReference type="GO" id="GO:0016787">
    <property type="term" value="F:hydrolase activity"/>
    <property type="evidence" value="ECO:0007669"/>
    <property type="project" value="UniProtKB-KW"/>
</dbReference>
<keyword evidence="19" id="KW-0378">Hydrolase</keyword>
<evidence type="ECO:0000259" key="17">
    <source>
        <dbReference type="Pfam" id="PF00401"/>
    </source>
</evidence>
<dbReference type="Pfam" id="PF02823">
    <property type="entry name" value="ATP-synt_DE_N"/>
    <property type="match status" value="1"/>
</dbReference>
<evidence type="ECO:0000256" key="16">
    <source>
        <dbReference type="RuleBase" id="RU003656"/>
    </source>
</evidence>
<keyword evidence="12 15" id="KW-0066">ATP synthesis</keyword>
<evidence type="ECO:0000256" key="6">
    <source>
        <dbReference type="ARBA" id="ARBA00022448"/>
    </source>
</evidence>
<dbReference type="GO" id="GO:0046933">
    <property type="term" value="F:proton-transporting ATP synthase activity, rotational mechanism"/>
    <property type="evidence" value="ECO:0007669"/>
    <property type="project" value="UniProtKB-UniRule"/>
</dbReference>
<dbReference type="EMBL" id="CACVAY010000047">
    <property type="protein sequence ID" value="CAA6810739.1"/>
    <property type="molecule type" value="Genomic_DNA"/>
</dbReference>
<evidence type="ECO:0000256" key="12">
    <source>
        <dbReference type="ARBA" id="ARBA00023310"/>
    </source>
</evidence>
<evidence type="ECO:0000256" key="15">
    <source>
        <dbReference type="HAMAP-Rule" id="MF_00530"/>
    </source>
</evidence>
<dbReference type="SUPFAM" id="SSF46604">
    <property type="entry name" value="Epsilon subunit of F1F0-ATP synthase C-terminal domain"/>
    <property type="match status" value="1"/>
</dbReference>
<evidence type="ECO:0000259" key="18">
    <source>
        <dbReference type="Pfam" id="PF02823"/>
    </source>
</evidence>
<dbReference type="Pfam" id="PF00401">
    <property type="entry name" value="ATP-synt_DE"/>
    <property type="match status" value="1"/>
</dbReference>
<dbReference type="InterPro" id="IPR036771">
    <property type="entry name" value="ATPsynth_dsu/esu_N"/>
</dbReference>
<dbReference type="CDD" id="cd12152">
    <property type="entry name" value="F1-ATPase_delta"/>
    <property type="match status" value="1"/>
</dbReference>
<dbReference type="InterPro" id="IPR000408">
    <property type="entry name" value="Reg_chr_condens"/>
</dbReference>
<dbReference type="GO" id="GO:0005886">
    <property type="term" value="C:plasma membrane"/>
    <property type="evidence" value="ECO:0007669"/>
    <property type="project" value="UniProtKB-SubCell"/>
</dbReference>
<keyword evidence="9 15" id="KW-0406">Ion transport</keyword>
<dbReference type="InterPro" id="IPR020547">
    <property type="entry name" value="ATP_synth_F1_esu_C"/>
</dbReference>
<dbReference type="NCBIfam" id="TIGR01216">
    <property type="entry name" value="ATP_synt_epsi"/>
    <property type="match status" value="1"/>
</dbReference>
<keyword evidence="10 15" id="KW-0472">Membrane</keyword>
<protein>
    <recommendedName>
        <fullName evidence="5 15">ATP synthase epsilon chain</fullName>
    </recommendedName>
    <alternativeName>
        <fullName evidence="14 15">ATP synthase F1 sector epsilon subunit</fullName>
    </alternativeName>
    <alternativeName>
        <fullName evidence="13 15">F-ATPase epsilon subunit</fullName>
    </alternativeName>
</protein>
<feature type="domain" description="ATP synthase epsilon subunit C-terminal" evidence="17">
    <location>
        <begin position="87"/>
        <end position="130"/>
    </location>
</feature>
<keyword evidence="6 15" id="KW-0813">Transport</keyword>
<dbReference type="InterPro" id="IPR020546">
    <property type="entry name" value="ATP_synth_F1_dsu/esu_N"/>
</dbReference>
<dbReference type="AlphaFoldDB" id="A0A6S6SQI9"/>
<accession>A0A6S6SQI9</accession>
<evidence type="ECO:0000256" key="10">
    <source>
        <dbReference type="ARBA" id="ARBA00023136"/>
    </source>
</evidence>
<keyword evidence="7 15" id="KW-1003">Cell membrane</keyword>
<name>A0A6S6SQI9_9GAMM</name>
<dbReference type="InterPro" id="IPR001469">
    <property type="entry name" value="ATP_synth_F1_dsu/esu"/>
</dbReference>
<comment type="subcellular location">
    <subcellularLocation>
        <location evidence="2 15">Cell membrane</location>
        <topology evidence="2 15">Peripheral membrane protein</topology>
    </subcellularLocation>
</comment>
<evidence type="ECO:0000313" key="19">
    <source>
        <dbReference type="EMBL" id="CAA6810739.1"/>
    </source>
</evidence>
<dbReference type="SUPFAM" id="SSF51344">
    <property type="entry name" value="Epsilon subunit of F1F0-ATP synthase N-terminal domain"/>
    <property type="match status" value="1"/>
</dbReference>
<evidence type="ECO:0000256" key="7">
    <source>
        <dbReference type="ARBA" id="ARBA00022475"/>
    </source>
</evidence>
<comment type="subunit">
    <text evidence="4 15 16">F-type ATPases have 2 components, CF(1) - the catalytic core - and CF(0) - the membrane proton channel. CF(1) has five subunits: alpha(3), beta(3), gamma(1), delta(1), epsilon(1). CF(0) has three main subunits: a, b and c.</text>
</comment>
<comment type="function">
    <text evidence="1 15">Produces ATP from ADP in the presence of a proton gradient across the membrane.</text>
</comment>
<keyword evidence="8 15" id="KW-0375">Hydrogen ion transport</keyword>
<reference evidence="19" key="1">
    <citation type="submission" date="2020-01" db="EMBL/GenBank/DDBJ databases">
        <authorList>
            <person name="Meier V. D."/>
            <person name="Meier V D."/>
        </authorList>
    </citation>
    <scope>NUCLEOTIDE SEQUENCE</scope>
    <source>
        <strain evidence="19">HLG_WM_MAG_07</strain>
    </source>
</reference>
<evidence type="ECO:0000256" key="4">
    <source>
        <dbReference type="ARBA" id="ARBA00011648"/>
    </source>
</evidence>
<evidence type="ECO:0000256" key="3">
    <source>
        <dbReference type="ARBA" id="ARBA00005712"/>
    </source>
</evidence>
<evidence type="ECO:0000256" key="5">
    <source>
        <dbReference type="ARBA" id="ARBA00014480"/>
    </source>
</evidence>
<evidence type="ECO:0000256" key="11">
    <source>
        <dbReference type="ARBA" id="ARBA00023196"/>
    </source>
</evidence>
<evidence type="ECO:0000256" key="9">
    <source>
        <dbReference type="ARBA" id="ARBA00023065"/>
    </source>
</evidence>
<sequence length="140" mass="15072">MAMTMHLDVVSAEESLFSGTVEEIFAPGGMGDLGIMPRHTQLITTLKAGELRYIASGEEHSLFVAGGILEVQPHVVTVLADTALRAEDLDAAKAQEAQEAAERALEGKDPEDLDYEALQTELEAAKAQIEMLHKIGKSLK</sequence>
<evidence type="ECO:0000256" key="8">
    <source>
        <dbReference type="ARBA" id="ARBA00022781"/>
    </source>
</evidence>
<dbReference type="NCBIfam" id="NF001847">
    <property type="entry name" value="PRK00571.1-4"/>
    <property type="match status" value="1"/>
</dbReference>
<evidence type="ECO:0000256" key="1">
    <source>
        <dbReference type="ARBA" id="ARBA00003543"/>
    </source>
</evidence>
<proteinExistence type="inferred from homology"/>
<feature type="domain" description="ATP synthase F1 complex delta/epsilon subunit N-terminal" evidence="18">
    <location>
        <begin position="5"/>
        <end position="83"/>
    </location>
</feature>
<dbReference type="InterPro" id="IPR036794">
    <property type="entry name" value="ATP_F1_dsu/esu_C_sf"/>
</dbReference>
<evidence type="ECO:0000256" key="14">
    <source>
        <dbReference type="ARBA" id="ARBA00031795"/>
    </source>
</evidence>
<evidence type="ECO:0000256" key="2">
    <source>
        <dbReference type="ARBA" id="ARBA00004202"/>
    </source>
</evidence>
<dbReference type="PANTHER" id="PTHR13822">
    <property type="entry name" value="ATP SYNTHASE DELTA/EPSILON CHAIN"/>
    <property type="match status" value="1"/>
</dbReference>
<dbReference type="GO" id="GO:0005524">
    <property type="term" value="F:ATP binding"/>
    <property type="evidence" value="ECO:0007669"/>
    <property type="project" value="UniProtKB-UniRule"/>
</dbReference>
<organism evidence="19">
    <name type="scientific">uncultured Thiotrichaceae bacterium</name>
    <dbReference type="NCBI Taxonomy" id="298394"/>
    <lineage>
        <taxon>Bacteria</taxon>
        <taxon>Pseudomonadati</taxon>
        <taxon>Pseudomonadota</taxon>
        <taxon>Gammaproteobacteria</taxon>
        <taxon>Thiotrichales</taxon>
        <taxon>Thiotrichaceae</taxon>
        <taxon>environmental samples</taxon>
    </lineage>
</organism>
<gene>
    <name evidence="15" type="primary">atpC</name>
    <name evidence="19" type="ORF">HELGO_WM13895</name>
</gene>
<keyword evidence="11 15" id="KW-0139">CF(1)</keyword>
<comment type="similarity">
    <text evidence="3 15 16">Belongs to the ATPase epsilon chain family.</text>
</comment>
<dbReference type="PANTHER" id="PTHR13822:SF10">
    <property type="entry name" value="ATP SYNTHASE EPSILON CHAIN, CHLOROPLASTIC"/>
    <property type="match status" value="1"/>
</dbReference>